<name>A0A7X3K0P8_9BACL</name>
<dbReference type="Pfam" id="PF04101">
    <property type="entry name" value="Glyco_tran_28_C"/>
    <property type="match status" value="1"/>
</dbReference>
<feature type="compositionally biased region" description="Basic and acidic residues" evidence="5">
    <location>
        <begin position="119"/>
        <end position="133"/>
    </location>
</feature>
<dbReference type="Proteomes" id="UP000490800">
    <property type="component" value="Unassembled WGS sequence"/>
</dbReference>
<evidence type="ECO:0000313" key="9">
    <source>
        <dbReference type="Proteomes" id="UP000490800"/>
    </source>
</evidence>
<dbReference type="EMBL" id="RHLK01000012">
    <property type="protein sequence ID" value="MVP01388.1"/>
    <property type="molecule type" value="Genomic_DNA"/>
</dbReference>
<evidence type="ECO:0000259" key="6">
    <source>
        <dbReference type="Pfam" id="PF04101"/>
    </source>
</evidence>
<gene>
    <name evidence="8" type="ORF">EDM21_17980</name>
</gene>
<evidence type="ECO:0000256" key="2">
    <source>
        <dbReference type="ARBA" id="ARBA00006962"/>
    </source>
</evidence>
<feature type="domain" description="Diacylglycerol glucosyltransferase N-terminal" evidence="7">
    <location>
        <begin position="18"/>
        <end position="114"/>
    </location>
</feature>
<dbReference type="Gene3D" id="3.40.50.2000">
    <property type="entry name" value="Glycogen Phosphorylase B"/>
    <property type="match status" value="1"/>
</dbReference>
<evidence type="ECO:0000259" key="7">
    <source>
        <dbReference type="Pfam" id="PF06925"/>
    </source>
</evidence>
<dbReference type="InterPro" id="IPR009695">
    <property type="entry name" value="Diacylglyc_glucosyltr_N"/>
</dbReference>
<evidence type="ECO:0000256" key="1">
    <source>
        <dbReference type="ARBA" id="ARBA00004370"/>
    </source>
</evidence>
<feature type="domain" description="Glycosyl transferase family 28 C-terminal" evidence="6">
    <location>
        <begin position="238"/>
        <end position="365"/>
    </location>
</feature>
<evidence type="ECO:0000256" key="3">
    <source>
        <dbReference type="ARBA" id="ARBA00022676"/>
    </source>
</evidence>
<dbReference type="InterPro" id="IPR007235">
    <property type="entry name" value="Glyco_trans_28_C"/>
</dbReference>
<dbReference type="GO" id="GO:0009247">
    <property type="term" value="P:glycolipid biosynthetic process"/>
    <property type="evidence" value="ECO:0007669"/>
    <property type="project" value="InterPro"/>
</dbReference>
<sequence>MNSDAKILILYASYGDGHLQVSRALQQAFRTQGVRSVEIVDLFSHAHPLFSFLTRQLYLKSSSLGLYGLSYYLTQDMRPDTLLAKWLHSIGERRLRQMIRERCPDAVVNTFPLQGSSRLEPETERDLEPERQPENRLAEGAGFLADMHVPTFSVVTDYDLHGRWLHPGVHHYFVPAEEFKTQLIAKGIVPERIHVSGIPVRAPFCHNRRDGSVLPGENGKTGEPVILLIAGAYGVLKGLRRLCTRLLDNHPNVRISVVCGRNERLKREFKRRFDGQERVRIYGFVDNIHELMAASSCLITKAGGVTLSEALAIGVPVVIYRPHLGQEKENADFFVKKAAALSASRADELIRQVGRILRAEWPPSCTEHTRQSLLKKDAGETIAAHILSEIERRSNPAEEGAR</sequence>
<organism evidence="8 9">
    <name type="scientific">Paenibacillus lutrae</name>
    <dbReference type="NCBI Taxonomy" id="2078573"/>
    <lineage>
        <taxon>Bacteria</taxon>
        <taxon>Bacillati</taxon>
        <taxon>Bacillota</taxon>
        <taxon>Bacilli</taxon>
        <taxon>Bacillales</taxon>
        <taxon>Paenibacillaceae</taxon>
        <taxon>Paenibacillus</taxon>
    </lineage>
</organism>
<dbReference type="GO" id="GO:0016020">
    <property type="term" value="C:membrane"/>
    <property type="evidence" value="ECO:0007669"/>
    <property type="project" value="UniProtKB-SubCell"/>
</dbReference>
<dbReference type="AlphaFoldDB" id="A0A7X3K0P8"/>
<evidence type="ECO:0000313" key="8">
    <source>
        <dbReference type="EMBL" id="MVP01388.1"/>
    </source>
</evidence>
<dbReference type="RefSeq" id="WP_166542081.1">
    <property type="nucleotide sequence ID" value="NZ_RHLK01000012.1"/>
</dbReference>
<protein>
    <submittedName>
        <fullName evidence="8">Glycosyltransferase</fullName>
    </submittedName>
</protein>
<feature type="domain" description="Diacylglycerol glucosyltransferase N-terminal" evidence="7">
    <location>
        <begin position="148"/>
        <end position="200"/>
    </location>
</feature>
<keyword evidence="3" id="KW-0328">Glycosyltransferase</keyword>
<dbReference type="InterPro" id="IPR050519">
    <property type="entry name" value="Glycosyltransf_28_UgtP"/>
</dbReference>
<dbReference type="PANTHER" id="PTHR43025">
    <property type="entry name" value="MONOGALACTOSYLDIACYLGLYCEROL SYNTHASE"/>
    <property type="match status" value="1"/>
</dbReference>
<dbReference type="GO" id="GO:0016758">
    <property type="term" value="F:hexosyltransferase activity"/>
    <property type="evidence" value="ECO:0007669"/>
    <property type="project" value="InterPro"/>
</dbReference>
<evidence type="ECO:0000256" key="4">
    <source>
        <dbReference type="ARBA" id="ARBA00022679"/>
    </source>
</evidence>
<dbReference type="SUPFAM" id="SSF53756">
    <property type="entry name" value="UDP-Glycosyltransferase/glycogen phosphorylase"/>
    <property type="match status" value="1"/>
</dbReference>
<proteinExistence type="inferred from homology"/>
<reference evidence="8 9" key="1">
    <citation type="journal article" date="2019" name="Microorganisms">
        <title>Paenibacillus lutrae sp. nov., A Chitinolytic Species Isolated from A River Otter in Castril Natural Park, Granada, Spain.</title>
        <authorList>
            <person name="Rodriguez M."/>
            <person name="Reina J.C."/>
            <person name="Bejar V."/>
            <person name="Llamas I."/>
        </authorList>
    </citation>
    <scope>NUCLEOTIDE SEQUENCE [LARGE SCALE GENOMIC DNA]</scope>
    <source>
        <strain evidence="8 9">N10</strain>
    </source>
</reference>
<feature type="region of interest" description="Disordered" evidence="5">
    <location>
        <begin position="114"/>
        <end position="133"/>
    </location>
</feature>
<dbReference type="PANTHER" id="PTHR43025:SF3">
    <property type="entry name" value="MONOGALACTOSYLDIACYLGLYCEROL SYNTHASE 1, CHLOROPLASTIC"/>
    <property type="match status" value="1"/>
</dbReference>
<comment type="similarity">
    <text evidence="2">Belongs to the glycosyltransferase 28 family.</text>
</comment>
<evidence type="ECO:0000256" key="5">
    <source>
        <dbReference type="SAM" id="MobiDB-lite"/>
    </source>
</evidence>
<accession>A0A7X3K0P8</accession>
<comment type="caution">
    <text evidence="8">The sequence shown here is derived from an EMBL/GenBank/DDBJ whole genome shotgun (WGS) entry which is preliminary data.</text>
</comment>
<keyword evidence="4 8" id="KW-0808">Transferase</keyword>
<comment type="subcellular location">
    <subcellularLocation>
        <location evidence="1">Membrane</location>
    </subcellularLocation>
</comment>
<dbReference type="Pfam" id="PF06925">
    <property type="entry name" value="MGDG_synth"/>
    <property type="match status" value="2"/>
</dbReference>
<keyword evidence="9" id="KW-1185">Reference proteome</keyword>